<dbReference type="InterPro" id="IPR035890">
    <property type="entry name" value="Anti-sigma-28_factor_FlgM_sf"/>
</dbReference>
<dbReference type="eggNOG" id="COG2747">
    <property type="taxonomic scope" value="Bacteria"/>
</dbReference>
<comment type="caution">
    <text evidence="11">The sequence shown here is derived from an EMBL/GenBank/DDBJ whole genome shotgun (WGS) entry which is preliminary data.</text>
</comment>
<dbReference type="STRING" id="1000565.METUNv1_02639"/>
<dbReference type="EMBL" id="AFHG01000052">
    <property type="protein sequence ID" value="EGK71251.1"/>
    <property type="molecule type" value="Genomic_DNA"/>
</dbReference>
<dbReference type="AlphaFoldDB" id="F5REC0"/>
<reference evidence="11 12" key="1">
    <citation type="journal article" date="2011" name="J. Bacteriol.">
        <title>Genome sequence of Methyloversatilis universalis FAM5T, a methylotrophic representative of the order Rhodocyclales.</title>
        <authorList>
            <person name="Kittichotirat W."/>
            <person name="Good N.M."/>
            <person name="Hall R."/>
            <person name="Bringel F."/>
            <person name="Lajus A."/>
            <person name="Medigue C."/>
            <person name="Smalley N.E."/>
            <person name="Beck D."/>
            <person name="Bumgarner R."/>
            <person name="Vuilleumier S."/>
            <person name="Kalyuzhnaya M.G."/>
        </authorList>
    </citation>
    <scope>NUCLEOTIDE SEQUENCE [LARGE SCALE GENOMIC DNA]</scope>
    <source>
        <strain evidence="12">ATCC BAA-1314 / JCM 13912 / FAM5</strain>
    </source>
</reference>
<evidence type="ECO:0000256" key="3">
    <source>
        <dbReference type="ARBA" id="ARBA00022491"/>
    </source>
</evidence>
<comment type="function">
    <text evidence="7">Responsible for the coupling of flagellin expression to flagellar assembly by preventing expression of the flagellin genes when a component of the middle class of proteins is defective. It negatively regulates flagellar genes by inhibiting the activity of FliA by directly binding to FliA.</text>
</comment>
<feature type="domain" description="Anti-sigma-28 factor FlgM C-terminal" evidence="10">
    <location>
        <begin position="39"/>
        <end position="92"/>
    </location>
</feature>
<keyword evidence="6" id="KW-0804">Transcription</keyword>
<sequence length="104" mass="10614">MKIDGTGKPLGPAPSSAARSSSSSSSTSATSAASAPGAQIDISGTSSRLRELEATISNVPVVDSARVDEIKQAIADGRFKVNADRVADSLIESVRQMLNARPAT</sequence>
<evidence type="ECO:0000256" key="4">
    <source>
        <dbReference type="ARBA" id="ARBA00022795"/>
    </source>
</evidence>
<dbReference type="OrthoDB" id="5298032at2"/>
<evidence type="ECO:0000313" key="11">
    <source>
        <dbReference type="EMBL" id="EGK71251.1"/>
    </source>
</evidence>
<gene>
    <name evidence="11" type="ORF">METUNv1_02639</name>
</gene>
<dbReference type="Pfam" id="PF04316">
    <property type="entry name" value="FlgM"/>
    <property type="match status" value="1"/>
</dbReference>
<dbReference type="GO" id="GO:0044781">
    <property type="term" value="P:bacterial-type flagellum organization"/>
    <property type="evidence" value="ECO:0007669"/>
    <property type="project" value="UniProtKB-KW"/>
</dbReference>
<protein>
    <recommendedName>
        <fullName evidence="2">Negative regulator of flagellin synthesis</fullName>
    </recommendedName>
    <alternativeName>
        <fullName evidence="8">Anti-sigma-28 factor</fullName>
    </alternativeName>
</protein>
<name>F5REC0_METUF</name>
<accession>F5REC0</accession>
<feature type="region of interest" description="Disordered" evidence="9">
    <location>
        <begin position="1"/>
        <end position="42"/>
    </location>
</feature>
<dbReference type="GO" id="GO:0045892">
    <property type="term" value="P:negative regulation of DNA-templated transcription"/>
    <property type="evidence" value="ECO:0007669"/>
    <property type="project" value="InterPro"/>
</dbReference>
<organism evidence="11 12">
    <name type="scientific">Methyloversatilis universalis (strain ATCC BAA-1314 / DSM 25237 / JCM 13912 / CCUG 52030 / FAM5)</name>
    <dbReference type="NCBI Taxonomy" id="1000565"/>
    <lineage>
        <taxon>Bacteria</taxon>
        <taxon>Pseudomonadati</taxon>
        <taxon>Pseudomonadota</taxon>
        <taxon>Betaproteobacteria</taxon>
        <taxon>Nitrosomonadales</taxon>
        <taxon>Sterolibacteriaceae</taxon>
        <taxon>Methyloversatilis</taxon>
    </lineage>
</organism>
<evidence type="ECO:0000256" key="2">
    <source>
        <dbReference type="ARBA" id="ARBA00017823"/>
    </source>
</evidence>
<evidence type="ECO:0000256" key="7">
    <source>
        <dbReference type="ARBA" id="ARBA00024739"/>
    </source>
</evidence>
<dbReference type="RefSeq" id="WP_008062433.1">
    <property type="nucleotide sequence ID" value="NZ_AFHG01000052.1"/>
</dbReference>
<dbReference type="InterPro" id="IPR031316">
    <property type="entry name" value="FlgM_C"/>
</dbReference>
<proteinExistence type="inferred from homology"/>
<dbReference type="InterPro" id="IPR007412">
    <property type="entry name" value="FlgM"/>
</dbReference>
<dbReference type="Proteomes" id="UP000005019">
    <property type="component" value="Unassembled WGS sequence"/>
</dbReference>
<keyword evidence="3" id="KW-0678">Repressor</keyword>
<evidence type="ECO:0000313" key="12">
    <source>
        <dbReference type="Proteomes" id="UP000005019"/>
    </source>
</evidence>
<comment type="similarity">
    <text evidence="1">Belongs to the FlgM family.</text>
</comment>
<feature type="compositionally biased region" description="Low complexity" evidence="9">
    <location>
        <begin position="13"/>
        <end position="36"/>
    </location>
</feature>
<evidence type="ECO:0000256" key="1">
    <source>
        <dbReference type="ARBA" id="ARBA00005322"/>
    </source>
</evidence>
<dbReference type="NCBIfam" id="TIGR03824">
    <property type="entry name" value="FlgM_jcvi"/>
    <property type="match status" value="1"/>
</dbReference>
<keyword evidence="5" id="KW-0805">Transcription regulation</keyword>
<evidence type="ECO:0000256" key="5">
    <source>
        <dbReference type="ARBA" id="ARBA00023015"/>
    </source>
</evidence>
<evidence type="ECO:0000256" key="6">
    <source>
        <dbReference type="ARBA" id="ARBA00023163"/>
    </source>
</evidence>
<keyword evidence="12" id="KW-1185">Reference proteome</keyword>
<evidence type="ECO:0000256" key="8">
    <source>
        <dbReference type="ARBA" id="ARBA00030117"/>
    </source>
</evidence>
<evidence type="ECO:0000256" key="9">
    <source>
        <dbReference type="SAM" id="MobiDB-lite"/>
    </source>
</evidence>
<dbReference type="SUPFAM" id="SSF101498">
    <property type="entry name" value="Anti-sigma factor FlgM"/>
    <property type="match status" value="1"/>
</dbReference>
<evidence type="ECO:0000259" key="10">
    <source>
        <dbReference type="Pfam" id="PF04316"/>
    </source>
</evidence>
<keyword evidence="4" id="KW-1005">Bacterial flagellum biogenesis</keyword>